<gene>
    <name evidence="2" type="ORF">ACFPJ5_14065</name>
</gene>
<evidence type="ECO:0000313" key="2">
    <source>
        <dbReference type="EMBL" id="MFC5368057.1"/>
    </source>
</evidence>
<dbReference type="InterPro" id="IPR046243">
    <property type="entry name" value="DUF6276"/>
</dbReference>
<proteinExistence type="predicted"/>
<protein>
    <submittedName>
        <fullName evidence="2">DUF6276 family protein</fullName>
    </submittedName>
</protein>
<dbReference type="RefSeq" id="WP_227230294.1">
    <property type="nucleotide sequence ID" value="NZ_JAJCVJ010000002.1"/>
</dbReference>
<feature type="compositionally biased region" description="Acidic residues" evidence="1">
    <location>
        <begin position="47"/>
        <end position="56"/>
    </location>
</feature>
<dbReference type="AlphaFoldDB" id="A0ABD5RDG2"/>
<organism evidence="2 3">
    <name type="scientific">Salinirubrum litoreum</name>
    <dbReference type="NCBI Taxonomy" id="1126234"/>
    <lineage>
        <taxon>Archaea</taxon>
        <taxon>Methanobacteriati</taxon>
        <taxon>Methanobacteriota</taxon>
        <taxon>Stenosarchaea group</taxon>
        <taxon>Halobacteria</taxon>
        <taxon>Halobacteriales</taxon>
        <taxon>Haloferacaceae</taxon>
        <taxon>Salinirubrum</taxon>
    </lineage>
</organism>
<reference evidence="2 3" key="1">
    <citation type="journal article" date="2019" name="Int. J. Syst. Evol. Microbiol.">
        <title>The Global Catalogue of Microorganisms (GCM) 10K type strain sequencing project: providing services to taxonomists for standard genome sequencing and annotation.</title>
        <authorList>
            <consortium name="The Broad Institute Genomics Platform"/>
            <consortium name="The Broad Institute Genome Sequencing Center for Infectious Disease"/>
            <person name="Wu L."/>
            <person name="Ma J."/>
        </authorList>
    </citation>
    <scope>NUCLEOTIDE SEQUENCE [LARGE SCALE GENOMIC DNA]</scope>
    <source>
        <strain evidence="2 3">CGMCC 1.12237</strain>
    </source>
</reference>
<comment type="caution">
    <text evidence="2">The sequence shown here is derived from an EMBL/GenBank/DDBJ whole genome shotgun (WGS) entry which is preliminary data.</text>
</comment>
<dbReference type="Proteomes" id="UP001596201">
    <property type="component" value="Unassembled WGS sequence"/>
</dbReference>
<evidence type="ECO:0000313" key="3">
    <source>
        <dbReference type="Proteomes" id="UP001596201"/>
    </source>
</evidence>
<sequence>MTCPDCADDRVVLAVPDDYREFAPEESPRVSVCRTCLRVRPAPVDAGSDDSGDGSEDPTALGDWTPAGDAGVGVVLLVGLLDSLALNRSRIETLVARIERDGADPLLALDRLADAAATGAVEPHVDLARRRPQLQQFLDT</sequence>
<name>A0ABD5RDG2_9EURY</name>
<dbReference type="Pfam" id="PF19792">
    <property type="entry name" value="DUF6276"/>
    <property type="match status" value="1"/>
</dbReference>
<accession>A0ABD5RDG2</accession>
<dbReference type="EMBL" id="JBHSKX010000002">
    <property type="protein sequence ID" value="MFC5368057.1"/>
    <property type="molecule type" value="Genomic_DNA"/>
</dbReference>
<feature type="region of interest" description="Disordered" evidence="1">
    <location>
        <begin position="42"/>
        <end position="66"/>
    </location>
</feature>
<keyword evidence="3" id="KW-1185">Reference proteome</keyword>
<evidence type="ECO:0000256" key="1">
    <source>
        <dbReference type="SAM" id="MobiDB-lite"/>
    </source>
</evidence>